<keyword evidence="2 5" id="KW-0812">Transmembrane</keyword>
<dbReference type="AlphaFoldDB" id="X1BQ50"/>
<comment type="caution">
    <text evidence="6">The sequence shown here is derived from an EMBL/GenBank/DDBJ whole genome shotgun (WGS) entry which is preliminary data.</text>
</comment>
<comment type="subcellular location">
    <subcellularLocation>
        <location evidence="1">Membrane</location>
        <topology evidence="1">Multi-pass membrane protein</topology>
    </subcellularLocation>
</comment>
<gene>
    <name evidence="6" type="ORF">S01H4_06439</name>
</gene>
<accession>X1BQ50</accession>
<evidence type="ECO:0000313" key="6">
    <source>
        <dbReference type="EMBL" id="GAG74281.1"/>
    </source>
</evidence>
<dbReference type="Pfam" id="PF01925">
    <property type="entry name" value="TauE"/>
    <property type="match status" value="1"/>
</dbReference>
<evidence type="ECO:0000256" key="2">
    <source>
        <dbReference type="ARBA" id="ARBA00022692"/>
    </source>
</evidence>
<organism evidence="6">
    <name type="scientific">marine sediment metagenome</name>
    <dbReference type="NCBI Taxonomy" id="412755"/>
    <lineage>
        <taxon>unclassified sequences</taxon>
        <taxon>metagenomes</taxon>
        <taxon>ecological metagenomes</taxon>
    </lineage>
</organism>
<name>X1BQ50_9ZZZZ</name>
<proteinExistence type="predicted"/>
<dbReference type="EMBL" id="BART01001984">
    <property type="protein sequence ID" value="GAG74281.1"/>
    <property type="molecule type" value="Genomic_DNA"/>
</dbReference>
<evidence type="ECO:0000256" key="5">
    <source>
        <dbReference type="SAM" id="Phobius"/>
    </source>
</evidence>
<feature type="non-terminal residue" evidence="6">
    <location>
        <position position="88"/>
    </location>
</feature>
<protein>
    <recommendedName>
        <fullName evidence="7">Membrane transporter protein</fullName>
    </recommendedName>
</protein>
<keyword evidence="4 5" id="KW-0472">Membrane</keyword>
<dbReference type="GO" id="GO:0016020">
    <property type="term" value="C:membrane"/>
    <property type="evidence" value="ECO:0007669"/>
    <property type="project" value="UniProtKB-SubCell"/>
</dbReference>
<evidence type="ECO:0000256" key="1">
    <source>
        <dbReference type="ARBA" id="ARBA00004141"/>
    </source>
</evidence>
<dbReference type="InterPro" id="IPR002781">
    <property type="entry name" value="TM_pro_TauE-like"/>
</dbReference>
<evidence type="ECO:0000256" key="4">
    <source>
        <dbReference type="ARBA" id="ARBA00023136"/>
    </source>
</evidence>
<sequence>MISALLTLAFFITALAYSMVGFGGGSTYNALLVLADVDYRLIPTIALICNILVVSGGVYWFWREGHFNFREILPFVALSVPMAWLGGR</sequence>
<feature type="transmembrane region" description="Helical" evidence="5">
    <location>
        <begin position="40"/>
        <end position="62"/>
    </location>
</feature>
<evidence type="ECO:0000256" key="3">
    <source>
        <dbReference type="ARBA" id="ARBA00022989"/>
    </source>
</evidence>
<reference evidence="6" key="1">
    <citation type="journal article" date="2014" name="Front. Microbiol.">
        <title>High frequency of phylogenetically diverse reductive dehalogenase-homologous genes in deep subseafloor sedimentary metagenomes.</title>
        <authorList>
            <person name="Kawai M."/>
            <person name="Futagami T."/>
            <person name="Toyoda A."/>
            <person name="Takaki Y."/>
            <person name="Nishi S."/>
            <person name="Hori S."/>
            <person name="Arai W."/>
            <person name="Tsubouchi T."/>
            <person name="Morono Y."/>
            <person name="Uchiyama I."/>
            <person name="Ito T."/>
            <person name="Fujiyama A."/>
            <person name="Inagaki F."/>
            <person name="Takami H."/>
        </authorList>
    </citation>
    <scope>NUCLEOTIDE SEQUENCE</scope>
    <source>
        <strain evidence="6">Expedition CK06-06</strain>
    </source>
</reference>
<evidence type="ECO:0008006" key="7">
    <source>
        <dbReference type="Google" id="ProtNLM"/>
    </source>
</evidence>
<keyword evidence="3 5" id="KW-1133">Transmembrane helix</keyword>